<dbReference type="Ensembl" id="ENSCCRT00015086084.1">
    <property type="protein sequence ID" value="ENSCCRP00015083374.1"/>
    <property type="gene ID" value="ENSCCRG00015033333.1"/>
</dbReference>
<dbReference type="InterPro" id="IPR011009">
    <property type="entry name" value="Kinase-like_dom_sf"/>
</dbReference>
<feature type="compositionally biased region" description="Low complexity" evidence="1">
    <location>
        <begin position="306"/>
        <end position="358"/>
    </location>
</feature>
<proteinExistence type="predicted"/>
<dbReference type="InterPro" id="IPR000719">
    <property type="entry name" value="Prot_kinase_dom"/>
</dbReference>
<name>A0A8C2BVD5_CYPCA</name>
<evidence type="ECO:0000259" key="2">
    <source>
        <dbReference type="PROSITE" id="PS50011"/>
    </source>
</evidence>
<dbReference type="SUPFAM" id="SSF56112">
    <property type="entry name" value="Protein kinase-like (PK-like)"/>
    <property type="match status" value="1"/>
</dbReference>
<reference evidence="3" key="1">
    <citation type="submission" date="2025-05" db="UniProtKB">
        <authorList>
            <consortium name="Ensembl"/>
        </authorList>
    </citation>
    <scope>IDENTIFICATION</scope>
</reference>
<feature type="region of interest" description="Disordered" evidence="1">
    <location>
        <begin position="299"/>
        <end position="393"/>
    </location>
</feature>
<dbReference type="Ensembl" id="ENSCCRT00020002253.1">
    <property type="protein sequence ID" value="ENSCCRP00020001925.1"/>
    <property type="gene ID" value="ENSCCRG00020001108.1"/>
</dbReference>
<dbReference type="Pfam" id="PF00069">
    <property type="entry name" value="Pkinase"/>
    <property type="match status" value="2"/>
</dbReference>
<feature type="domain" description="Protein kinase" evidence="2">
    <location>
        <begin position="24"/>
        <end position="258"/>
    </location>
</feature>
<dbReference type="GO" id="GO:0005524">
    <property type="term" value="F:ATP binding"/>
    <property type="evidence" value="ECO:0007669"/>
    <property type="project" value="InterPro"/>
</dbReference>
<evidence type="ECO:0000313" key="3">
    <source>
        <dbReference type="Ensembl" id="ENSCCRP00020001925.1"/>
    </source>
</evidence>
<protein>
    <submittedName>
        <fullName evidence="3">CaM kinase-like vesicle-associated b</fullName>
    </submittedName>
</protein>
<dbReference type="AlphaFoldDB" id="A0A8C2BVD5"/>
<evidence type="ECO:0000256" key="1">
    <source>
        <dbReference type="SAM" id="MobiDB-lite"/>
    </source>
</evidence>
<dbReference type="Proteomes" id="UP000694701">
    <property type="component" value="Unplaced"/>
</dbReference>
<dbReference type="GO" id="GO:0004672">
    <property type="term" value="F:protein kinase activity"/>
    <property type="evidence" value="ECO:0007669"/>
    <property type="project" value="InterPro"/>
</dbReference>
<dbReference type="Gene3D" id="1.10.510.10">
    <property type="entry name" value="Transferase(Phosphotransferase) domain 1"/>
    <property type="match status" value="2"/>
</dbReference>
<dbReference type="PANTHER" id="PTHR24347">
    <property type="entry name" value="SERINE/THREONINE-PROTEIN KINASE"/>
    <property type="match status" value="1"/>
</dbReference>
<accession>A0A8C2BVD5</accession>
<dbReference type="PROSITE" id="PS50011">
    <property type="entry name" value="PROTEIN_KINASE_DOM"/>
    <property type="match status" value="1"/>
</dbReference>
<organism evidence="3 4">
    <name type="scientific">Cyprinus carpio</name>
    <name type="common">Common carp</name>
    <dbReference type="NCBI Taxonomy" id="7962"/>
    <lineage>
        <taxon>Eukaryota</taxon>
        <taxon>Metazoa</taxon>
        <taxon>Chordata</taxon>
        <taxon>Craniata</taxon>
        <taxon>Vertebrata</taxon>
        <taxon>Euteleostomi</taxon>
        <taxon>Actinopterygii</taxon>
        <taxon>Neopterygii</taxon>
        <taxon>Teleostei</taxon>
        <taxon>Ostariophysi</taxon>
        <taxon>Cypriniformes</taxon>
        <taxon>Cyprinidae</taxon>
        <taxon>Cyprininae</taxon>
        <taxon>Cyprinus</taxon>
    </lineage>
</organism>
<dbReference type="Proteomes" id="UP000694700">
    <property type="component" value="Unplaced"/>
</dbReference>
<evidence type="ECO:0000313" key="4">
    <source>
        <dbReference type="Proteomes" id="UP000694701"/>
    </source>
</evidence>
<dbReference type="FunFam" id="3.30.200.20:FF:000155">
    <property type="entry name" value="CaM kinase-like vesicle-associated, like"/>
    <property type="match status" value="1"/>
</dbReference>
<sequence>MPFGCLKPGEKKDYNSPTEITDKYDLGQIVKSEEFCEIFRAKDKNTLKMYTCKKFLKKDGRKVRKAAKNEILILKMVKHPNILQLVDVYETRKEYYLFLELATGREVFDWILDQGYYSERDTSNVIRQVMEAVAYLHSLKIVHRNLKLENLVYYNRLKHSKIVISDFHLAKLENGLIKEPCGTPELSGNPPFYDETDDDDYENHDKNLFRKILAGDYEFDSPYWDEISDSAKNLVSRLMEVDQDQRLTAQEAINHEWISGNAASDKNIKENVCAQIEKNFAKAKWKKAVRVTTMMKRLRAPEHQTATPAAAPDAPNPAAGAQEKAQAPSEASTAPSSTAESNSMSTEAPGVEAAAPAESVLHTPAPEQPDPTPRCNGEALAPLPSDTGEEQSG</sequence>